<keyword evidence="4" id="KW-1185">Reference proteome</keyword>
<gene>
    <name evidence="3" type="ORF">FB473_002629</name>
</gene>
<dbReference type="Proteomes" id="UP000749311">
    <property type="component" value="Unassembled WGS sequence"/>
</dbReference>
<keyword evidence="2" id="KW-0472">Membrane</keyword>
<evidence type="ECO:0000256" key="2">
    <source>
        <dbReference type="SAM" id="Phobius"/>
    </source>
</evidence>
<feature type="compositionally biased region" description="Acidic residues" evidence="1">
    <location>
        <begin position="261"/>
        <end position="271"/>
    </location>
</feature>
<feature type="transmembrane region" description="Helical" evidence="2">
    <location>
        <begin position="6"/>
        <end position="23"/>
    </location>
</feature>
<feature type="region of interest" description="Disordered" evidence="1">
    <location>
        <begin position="227"/>
        <end position="279"/>
    </location>
</feature>
<dbReference type="RefSeq" id="WP_167168555.1">
    <property type="nucleotide sequence ID" value="NZ_BAAAOO010000007.1"/>
</dbReference>
<evidence type="ECO:0000313" key="4">
    <source>
        <dbReference type="Proteomes" id="UP000749311"/>
    </source>
</evidence>
<feature type="transmembrane region" description="Helical" evidence="2">
    <location>
        <begin position="93"/>
        <end position="112"/>
    </location>
</feature>
<comment type="caution">
    <text evidence="3">The sequence shown here is derived from an EMBL/GenBank/DDBJ whole genome shotgun (WGS) entry which is preliminary data.</text>
</comment>
<evidence type="ECO:0000313" key="3">
    <source>
        <dbReference type="EMBL" id="NIH57984.1"/>
    </source>
</evidence>
<proteinExistence type="predicted"/>
<feature type="region of interest" description="Disordered" evidence="1">
    <location>
        <begin position="167"/>
        <end position="186"/>
    </location>
</feature>
<organism evidence="3 4">
    <name type="scientific">Brooklawnia cerclae</name>
    <dbReference type="NCBI Taxonomy" id="349934"/>
    <lineage>
        <taxon>Bacteria</taxon>
        <taxon>Bacillati</taxon>
        <taxon>Actinomycetota</taxon>
        <taxon>Actinomycetes</taxon>
        <taxon>Propionibacteriales</taxon>
        <taxon>Propionibacteriaceae</taxon>
        <taxon>Brooklawnia</taxon>
    </lineage>
</organism>
<sequence>MLTGVIFGTIVVAWIAYLVPWYLGRRDQGAQLDDDAIDGFADSMHVVRRGSDGFGGQGFLTDSGADVSTPLMRRAARFDHRRAMQIAVKRRRLGLVVHLSLVVIGAIIPFFAPLPHTWSLIPVGLLFVFLILSRISTVTVNRMIAERRASVSCTSAEPTVLISPGSDEETTALTANETERSIRLSDSPDTIGSLWDPIPVTPTAYTSRPLLPRSVRTIDLAAPVASSEVRVPVTADQQPPAGVAEQASPQDAQDEQASAVEDPEAQQDELPDMPRAVGE</sequence>
<evidence type="ECO:0000256" key="1">
    <source>
        <dbReference type="SAM" id="MobiDB-lite"/>
    </source>
</evidence>
<keyword evidence="2" id="KW-0812">Transmembrane</keyword>
<dbReference type="EMBL" id="JAAMOZ010000001">
    <property type="protein sequence ID" value="NIH57984.1"/>
    <property type="molecule type" value="Genomic_DNA"/>
</dbReference>
<keyword evidence="2" id="KW-1133">Transmembrane helix</keyword>
<name>A0ABX0SI15_9ACTN</name>
<reference evidence="3 4" key="1">
    <citation type="submission" date="2020-02" db="EMBL/GenBank/DDBJ databases">
        <title>Sequencing the genomes of 1000 actinobacteria strains.</title>
        <authorList>
            <person name="Klenk H.-P."/>
        </authorList>
    </citation>
    <scope>NUCLEOTIDE SEQUENCE [LARGE SCALE GENOMIC DNA]</scope>
    <source>
        <strain evidence="3 4">DSM 19609</strain>
    </source>
</reference>
<accession>A0ABX0SI15</accession>
<feature type="transmembrane region" description="Helical" evidence="2">
    <location>
        <begin position="118"/>
        <end position="140"/>
    </location>
</feature>
<protein>
    <submittedName>
        <fullName evidence="3">Uncharacterized protein</fullName>
    </submittedName>
</protein>